<evidence type="ECO:0000313" key="1">
    <source>
        <dbReference type="EMBL" id="EPX61542.1"/>
    </source>
</evidence>
<evidence type="ECO:0000313" key="2">
    <source>
        <dbReference type="Proteomes" id="UP000011682"/>
    </source>
</evidence>
<dbReference type="AlphaFoldDB" id="S9PGM5"/>
<name>S9PGM5_CYSF2</name>
<protein>
    <submittedName>
        <fullName evidence="1">Uncharacterized protein</fullName>
    </submittedName>
</protein>
<proteinExistence type="predicted"/>
<sequence length="64" mass="6983">MTTAAELLKTPVSINVIDVDAFFDDPIFTTSYSFKEADFVNGSVEIPISSDGVSKLKLRLTQAQ</sequence>
<dbReference type="EMBL" id="ANAH02000009">
    <property type="protein sequence ID" value="EPX61542.1"/>
    <property type="molecule type" value="Genomic_DNA"/>
</dbReference>
<comment type="caution">
    <text evidence="1">The sequence shown here is derived from an EMBL/GenBank/DDBJ whole genome shotgun (WGS) entry which is preliminary data.</text>
</comment>
<organism evidence="1 2">
    <name type="scientific">Cystobacter fuscus (strain ATCC 25194 / DSM 2262 / NBRC 100088 / M29)</name>
    <dbReference type="NCBI Taxonomy" id="1242864"/>
    <lineage>
        <taxon>Bacteria</taxon>
        <taxon>Pseudomonadati</taxon>
        <taxon>Myxococcota</taxon>
        <taxon>Myxococcia</taxon>
        <taxon>Myxococcales</taxon>
        <taxon>Cystobacterineae</taxon>
        <taxon>Archangiaceae</taxon>
        <taxon>Cystobacter</taxon>
    </lineage>
</organism>
<accession>S9PGM5</accession>
<gene>
    <name evidence="1" type="ORF">D187_010161</name>
</gene>
<keyword evidence="2" id="KW-1185">Reference proteome</keyword>
<dbReference type="Proteomes" id="UP000011682">
    <property type="component" value="Unassembled WGS sequence"/>
</dbReference>
<reference evidence="1" key="1">
    <citation type="submission" date="2013-05" db="EMBL/GenBank/DDBJ databases">
        <title>Genome assembly of Cystobacter fuscus DSM 2262.</title>
        <authorList>
            <person name="Sharma G."/>
            <person name="Khatri I."/>
            <person name="Kaur C."/>
            <person name="Mayilraj S."/>
            <person name="Subramanian S."/>
        </authorList>
    </citation>
    <scope>NUCLEOTIDE SEQUENCE [LARGE SCALE GENOMIC DNA]</scope>
    <source>
        <strain evidence="1">DSM 2262</strain>
    </source>
</reference>